<dbReference type="InParanoid" id="J9D929"/>
<dbReference type="AlphaFoldDB" id="J9D929"/>
<evidence type="ECO:0000313" key="2">
    <source>
        <dbReference type="Proteomes" id="UP000003163"/>
    </source>
</evidence>
<name>J9D929_EDHAE</name>
<organism evidence="1 2">
    <name type="scientific">Edhazardia aedis (strain USNM 41457)</name>
    <name type="common">Microsporidian parasite</name>
    <dbReference type="NCBI Taxonomy" id="1003232"/>
    <lineage>
        <taxon>Eukaryota</taxon>
        <taxon>Fungi</taxon>
        <taxon>Fungi incertae sedis</taxon>
        <taxon>Microsporidia</taxon>
        <taxon>Edhazardia</taxon>
    </lineage>
</organism>
<gene>
    <name evidence="1" type="ORF">EDEG_01703</name>
</gene>
<sequence>MIILQYILYFDFVLVSNINQSATEHHQIDYFDEGISTSEKTLYAELHIRLHYLLVSLKEILLDRINYSNNEKECYVNDFEKKVKFFMNLQKYIDNLNKIILKANEAYLIASNLHKKVIEVDQIETEIIMKFLNNGNEYQEYQINQAQEKHNLIYSIFNKASKNYLYIVLDAYRYLEILFQIIFAAREQAEMELAEFLAINEQFKHLYGKKT</sequence>
<dbReference type="VEuPathDB" id="MicrosporidiaDB:EDEG_01703"/>
<reference evidence="1 2" key="1">
    <citation type="submission" date="2011-08" db="EMBL/GenBank/DDBJ databases">
        <authorList>
            <person name="Liu Z.J."/>
            <person name="Shi F.L."/>
            <person name="Lu J.Q."/>
            <person name="Li M."/>
            <person name="Wang Z.L."/>
        </authorList>
    </citation>
    <scope>NUCLEOTIDE SEQUENCE [LARGE SCALE GENOMIC DNA]</scope>
    <source>
        <strain evidence="1 2">USNM 41457</strain>
    </source>
</reference>
<dbReference type="EMBL" id="AFBI03000025">
    <property type="protein sequence ID" value="EJW04009.1"/>
    <property type="molecule type" value="Genomic_DNA"/>
</dbReference>
<reference evidence="2" key="2">
    <citation type="submission" date="2015-07" db="EMBL/GenBank/DDBJ databases">
        <title>Contrasting host-pathogen interactions and genome evolution in two generalist and specialist microsporidian pathogens of mosquitoes.</title>
        <authorList>
            <consortium name="The Broad Institute Genomics Platform"/>
            <consortium name="The Broad Institute Genome Sequencing Center for Infectious Disease"/>
            <person name="Cuomo C.A."/>
            <person name="Sanscrainte N.D."/>
            <person name="Goldberg J.M."/>
            <person name="Heiman D."/>
            <person name="Young S."/>
            <person name="Zeng Q."/>
            <person name="Becnel J.J."/>
            <person name="Birren B.W."/>
        </authorList>
    </citation>
    <scope>NUCLEOTIDE SEQUENCE [LARGE SCALE GENOMIC DNA]</scope>
    <source>
        <strain evidence="2">USNM 41457</strain>
    </source>
</reference>
<evidence type="ECO:0000313" key="1">
    <source>
        <dbReference type="EMBL" id="EJW04009.1"/>
    </source>
</evidence>
<protein>
    <submittedName>
        <fullName evidence="1">Uncharacterized protein</fullName>
    </submittedName>
</protein>
<comment type="caution">
    <text evidence="1">The sequence shown here is derived from an EMBL/GenBank/DDBJ whole genome shotgun (WGS) entry which is preliminary data.</text>
</comment>
<dbReference type="Proteomes" id="UP000003163">
    <property type="component" value="Unassembled WGS sequence"/>
</dbReference>
<keyword evidence="2" id="KW-1185">Reference proteome</keyword>
<proteinExistence type="predicted"/>
<dbReference type="HOGENOM" id="CLU_1304835_0_0_1"/>
<accession>J9D929</accession>